<dbReference type="RefSeq" id="WP_328958640.1">
    <property type="nucleotide sequence ID" value="NZ_CP108110.1"/>
</dbReference>
<dbReference type="PANTHER" id="PTHR34724">
    <property type="entry name" value="OS12G0596101 PROTEIN"/>
    <property type="match status" value="1"/>
</dbReference>
<gene>
    <name evidence="1" type="ORF">OHA16_36945</name>
</gene>
<reference evidence="1" key="1">
    <citation type="submission" date="2022-10" db="EMBL/GenBank/DDBJ databases">
        <title>The complete genomes of actinobacterial strains from the NBC collection.</title>
        <authorList>
            <person name="Joergensen T.S."/>
            <person name="Alvarez Arevalo M."/>
            <person name="Sterndorff E.B."/>
            <person name="Faurdal D."/>
            <person name="Vuksanovic O."/>
            <person name="Mourched A.-S."/>
            <person name="Charusanti P."/>
            <person name="Shaw S."/>
            <person name="Blin K."/>
            <person name="Weber T."/>
        </authorList>
    </citation>
    <scope>NUCLEOTIDE SEQUENCE</scope>
    <source>
        <strain evidence="1">NBC_00222</strain>
    </source>
</reference>
<dbReference type="EMBL" id="CP108110">
    <property type="protein sequence ID" value="WUQ88089.1"/>
    <property type="molecule type" value="Genomic_DNA"/>
</dbReference>
<evidence type="ECO:0000313" key="2">
    <source>
        <dbReference type="Proteomes" id="UP001432222"/>
    </source>
</evidence>
<proteinExistence type="predicted"/>
<name>A0ABZ1UAU0_9ACTN</name>
<accession>A0ABZ1UAU0</accession>
<evidence type="ECO:0000313" key="1">
    <source>
        <dbReference type="EMBL" id="WUQ88089.1"/>
    </source>
</evidence>
<protein>
    <submittedName>
        <fullName evidence="1">Uncharacterized protein</fullName>
    </submittedName>
</protein>
<dbReference type="Proteomes" id="UP001432222">
    <property type="component" value="Chromosome"/>
</dbReference>
<keyword evidence="2" id="KW-1185">Reference proteome</keyword>
<organism evidence="1 2">
    <name type="scientific">Kitasatospora purpeofusca</name>
    <dbReference type="NCBI Taxonomy" id="67352"/>
    <lineage>
        <taxon>Bacteria</taxon>
        <taxon>Bacillati</taxon>
        <taxon>Actinomycetota</taxon>
        <taxon>Actinomycetes</taxon>
        <taxon>Kitasatosporales</taxon>
        <taxon>Streptomycetaceae</taxon>
        <taxon>Kitasatospora</taxon>
    </lineage>
</organism>
<sequence length="58" mass="5921">MCRRIKCRTCGKAGYAGCGMHVDQVLAGVPKAERCACDRGTGGGGGVGGLLARILGRR</sequence>
<dbReference type="PANTHER" id="PTHR34724:SF2">
    <property type="entry name" value="OS12G0596101 PROTEIN"/>
    <property type="match status" value="1"/>
</dbReference>